<evidence type="ECO:0000256" key="1">
    <source>
        <dbReference type="SAM" id="Phobius"/>
    </source>
</evidence>
<gene>
    <name evidence="2" type="ORF">DM868_09110</name>
</gene>
<evidence type="ECO:0000313" key="3">
    <source>
        <dbReference type="Proteomes" id="UP000308037"/>
    </source>
</evidence>
<accession>A0A4U5JCJ2</accession>
<dbReference type="AlphaFoldDB" id="A0A4U5JCJ2"/>
<keyword evidence="1" id="KW-1133">Transmembrane helix</keyword>
<dbReference type="InterPro" id="IPR055957">
    <property type="entry name" value="DUF7535"/>
</dbReference>
<dbReference type="RefSeq" id="WP_137276568.1">
    <property type="nucleotide sequence ID" value="NZ_QKNX01000003.1"/>
</dbReference>
<feature type="transmembrane region" description="Helical" evidence="1">
    <location>
        <begin position="30"/>
        <end position="53"/>
    </location>
</feature>
<dbReference type="EMBL" id="QKNX01000003">
    <property type="protein sequence ID" value="TKR25568.1"/>
    <property type="molecule type" value="Genomic_DNA"/>
</dbReference>
<reference evidence="2 3" key="1">
    <citation type="submission" date="2019-04" db="EMBL/GenBank/DDBJ databases">
        <title>Natronomonas sp. F20-122 a newhaloarchaeon isolated from a saline saltern of Isla Bacuta, Huelva, Spain.</title>
        <authorList>
            <person name="Duran-Viseras A."/>
            <person name="Sanchez-Porro C."/>
            <person name="Ventosa A."/>
        </authorList>
    </citation>
    <scope>NUCLEOTIDE SEQUENCE [LARGE SCALE GENOMIC DNA]</scope>
    <source>
        <strain evidence="2 3">F20-122</strain>
    </source>
</reference>
<name>A0A4U5JCJ2_9EURY</name>
<organism evidence="2 3">
    <name type="scientific">Natronomonas salsuginis</name>
    <dbReference type="NCBI Taxonomy" id="2217661"/>
    <lineage>
        <taxon>Archaea</taxon>
        <taxon>Methanobacteriati</taxon>
        <taxon>Methanobacteriota</taxon>
        <taxon>Stenosarchaea group</taxon>
        <taxon>Halobacteria</taxon>
        <taxon>Halobacteriales</taxon>
        <taxon>Natronomonadaceae</taxon>
        <taxon>Natronomonas</taxon>
    </lineage>
</organism>
<protein>
    <submittedName>
        <fullName evidence="2">Uncharacterized protein</fullName>
    </submittedName>
</protein>
<comment type="caution">
    <text evidence="2">The sequence shown here is derived from an EMBL/GenBank/DDBJ whole genome shotgun (WGS) entry which is preliminary data.</text>
</comment>
<keyword evidence="1" id="KW-0812">Transmembrane</keyword>
<dbReference type="Proteomes" id="UP000308037">
    <property type="component" value="Unassembled WGS sequence"/>
</dbReference>
<sequence length="65" mass="7165">MSDTDNESLIRTVTPITPKETSIGNKILDAAIGIGALILLLPLAPFLLALWLWDRLQHNKAERGE</sequence>
<proteinExistence type="predicted"/>
<keyword evidence="1" id="KW-0472">Membrane</keyword>
<keyword evidence="3" id="KW-1185">Reference proteome</keyword>
<evidence type="ECO:0000313" key="2">
    <source>
        <dbReference type="EMBL" id="TKR25568.1"/>
    </source>
</evidence>
<dbReference type="Pfam" id="PF24379">
    <property type="entry name" value="DUF7535"/>
    <property type="match status" value="1"/>
</dbReference>